<accession>A0A285MWS5</accession>
<feature type="domain" description="Fibronectin type-III" evidence="6">
    <location>
        <begin position="21"/>
        <end position="113"/>
    </location>
</feature>
<gene>
    <name evidence="7" type="ORF">SAMN06265377_1746</name>
</gene>
<dbReference type="InterPro" id="IPR013783">
    <property type="entry name" value="Ig-like_fold"/>
</dbReference>
<dbReference type="SMART" id="SM00060">
    <property type="entry name" value="FN3"/>
    <property type="match status" value="2"/>
</dbReference>
<dbReference type="Gene3D" id="3.80.20.20">
    <property type="entry name" value="Receptor L-domain"/>
    <property type="match status" value="3"/>
</dbReference>
<comment type="subcellular location">
    <subcellularLocation>
        <location evidence="1">Secreted</location>
        <location evidence="1">Cell wall</location>
    </subcellularLocation>
</comment>
<dbReference type="Proteomes" id="UP000219048">
    <property type="component" value="Unassembled WGS sequence"/>
</dbReference>
<dbReference type="CDD" id="cd00063">
    <property type="entry name" value="FN3"/>
    <property type="match status" value="2"/>
</dbReference>
<name>A0A285MWS5_9FLAO</name>
<evidence type="ECO:0000256" key="2">
    <source>
        <dbReference type="ARBA" id="ARBA00022512"/>
    </source>
</evidence>
<dbReference type="InterPro" id="IPR036941">
    <property type="entry name" value="Rcpt_L-dom_sf"/>
</dbReference>
<evidence type="ECO:0000313" key="8">
    <source>
        <dbReference type="Proteomes" id="UP000219048"/>
    </source>
</evidence>
<proteinExistence type="predicted"/>
<dbReference type="EMBL" id="OBEH01000002">
    <property type="protein sequence ID" value="SNY99931.1"/>
    <property type="molecule type" value="Genomic_DNA"/>
</dbReference>
<dbReference type="AlphaFoldDB" id="A0A285MWS5"/>
<evidence type="ECO:0000256" key="4">
    <source>
        <dbReference type="ARBA" id="ARBA00022729"/>
    </source>
</evidence>
<dbReference type="PANTHER" id="PTHR31018">
    <property type="entry name" value="SPORULATION-SPECIFIC PROTEIN-RELATED"/>
    <property type="match status" value="1"/>
</dbReference>
<evidence type="ECO:0000256" key="5">
    <source>
        <dbReference type="ARBA" id="ARBA00023180"/>
    </source>
</evidence>
<dbReference type="SUPFAM" id="SSF49265">
    <property type="entry name" value="Fibronectin type III"/>
    <property type="match status" value="1"/>
</dbReference>
<evidence type="ECO:0000256" key="3">
    <source>
        <dbReference type="ARBA" id="ARBA00022525"/>
    </source>
</evidence>
<dbReference type="Pfam" id="PF00041">
    <property type="entry name" value="fn3"/>
    <property type="match status" value="1"/>
</dbReference>
<sequence length="514" mass="56443">MVVLGCSENTQENEPTTIVEVPSNFEVKVESSNYNSAHISWSESFDPQNQSVTYDLYFENELVQSDLSVRTYEFTELEASTTYSGRVDAKDTEGNITSAQFSFASTANQAPLAFELVSITADNVSAVIKWTKAIDPEEEEVKYTISLEGEILGSDHAGETFQVSGLKAATEYTMQIVASDSNDNQTNLDFTFSTANGIYEGDVRLSTQRSIEEFGGEGYVQITGNLSISGLGGSSNISDLSPLGTLKEINGYVDINFMRNLIDLSGLTIEKIGKSLRINNNYSIESLKGLDNLKIVLGTFELDANSELKLIEHLDNLEIIGNYLSIKSNYKVTQVSGFNKLSLAGGVDFFNNVILEQISGFQQLINLEDDLRFKDNFELHTIDAFHNLQSVGRFYVLNTKVVDIDMFSSLIKVRGVLAIGSNSELEHIDGLAALEEITYGNLEISSNPKITNLNAFENLHTIGATLSIGSNTLLSDFCGLTNAMQGFVPSAIYRIVNNQYNPTIEQIANGQCKP</sequence>
<keyword evidence="8" id="KW-1185">Reference proteome</keyword>
<dbReference type="InterPro" id="IPR036116">
    <property type="entry name" value="FN3_sf"/>
</dbReference>
<keyword evidence="5" id="KW-0325">Glycoprotein</keyword>
<dbReference type="Gene3D" id="2.60.40.10">
    <property type="entry name" value="Immunoglobulins"/>
    <property type="match status" value="2"/>
</dbReference>
<dbReference type="InterPro" id="IPR003961">
    <property type="entry name" value="FN3_dom"/>
</dbReference>
<dbReference type="SUPFAM" id="SSF52058">
    <property type="entry name" value="L domain-like"/>
    <property type="match status" value="3"/>
</dbReference>
<dbReference type="InterPro" id="IPR051648">
    <property type="entry name" value="CWI-Assembly_Regulator"/>
</dbReference>
<protein>
    <recommendedName>
        <fullName evidence="6">Fibronectin type-III domain-containing protein</fullName>
    </recommendedName>
</protein>
<keyword evidence="2" id="KW-0134">Cell wall</keyword>
<organism evidence="7 8">
    <name type="scientific">Flagellimonas pacifica</name>
    <dbReference type="NCBI Taxonomy" id="1247520"/>
    <lineage>
        <taxon>Bacteria</taxon>
        <taxon>Pseudomonadati</taxon>
        <taxon>Bacteroidota</taxon>
        <taxon>Flavobacteriia</taxon>
        <taxon>Flavobacteriales</taxon>
        <taxon>Flavobacteriaceae</taxon>
        <taxon>Flagellimonas</taxon>
    </lineage>
</organism>
<dbReference type="PANTHER" id="PTHR31018:SF3">
    <property type="entry name" value="RECEPTOR PROTEIN-TYROSINE KINASE"/>
    <property type="match status" value="1"/>
</dbReference>
<evidence type="ECO:0000259" key="6">
    <source>
        <dbReference type="PROSITE" id="PS50853"/>
    </source>
</evidence>
<evidence type="ECO:0000313" key="7">
    <source>
        <dbReference type="EMBL" id="SNY99931.1"/>
    </source>
</evidence>
<reference evidence="8" key="1">
    <citation type="submission" date="2017-09" db="EMBL/GenBank/DDBJ databases">
        <authorList>
            <person name="Varghese N."/>
            <person name="Submissions S."/>
        </authorList>
    </citation>
    <scope>NUCLEOTIDE SEQUENCE [LARGE SCALE GENOMIC DNA]</scope>
    <source>
        <strain evidence="8">DSM 25885</strain>
    </source>
</reference>
<keyword evidence="3" id="KW-0964">Secreted</keyword>
<dbReference type="GO" id="GO:0030313">
    <property type="term" value="C:cell envelope"/>
    <property type="evidence" value="ECO:0007669"/>
    <property type="project" value="UniProtKB-SubCell"/>
</dbReference>
<evidence type="ECO:0000256" key="1">
    <source>
        <dbReference type="ARBA" id="ARBA00004191"/>
    </source>
</evidence>
<dbReference type="PROSITE" id="PS50853">
    <property type="entry name" value="FN3"/>
    <property type="match status" value="1"/>
</dbReference>
<keyword evidence="4" id="KW-0732">Signal</keyword>